<dbReference type="Gene3D" id="2.70.70.10">
    <property type="entry name" value="Glucose Permease (Domain IIA)"/>
    <property type="match status" value="1"/>
</dbReference>
<proteinExistence type="predicted"/>
<dbReference type="Pfam" id="PF01551">
    <property type="entry name" value="Peptidase_M23"/>
    <property type="match status" value="1"/>
</dbReference>
<reference evidence="3" key="1">
    <citation type="submission" date="2021-04" db="EMBL/GenBank/DDBJ databases">
        <authorList>
            <person name="Hartkoorn R.C."/>
            <person name="Beaudoing E."/>
            <person name="Hot D."/>
        </authorList>
    </citation>
    <scope>NUCLEOTIDE SEQUENCE</scope>
    <source>
        <strain evidence="3">NRRL B-16292</strain>
    </source>
</reference>
<accession>A0ABY5VQI2</accession>
<feature type="signal peptide" evidence="1">
    <location>
        <begin position="1"/>
        <end position="34"/>
    </location>
</feature>
<evidence type="ECO:0000313" key="4">
    <source>
        <dbReference type="Proteomes" id="UP001059617"/>
    </source>
</evidence>
<dbReference type="SUPFAM" id="SSF51261">
    <property type="entry name" value="Duplicated hybrid motif"/>
    <property type="match status" value="1"/>
</dbReference>
<name>A0ABY5VQI2_9ACTN</name>
<dbReference type="CDD" id="cd12797">
    <property type="entry name" value="M23_peptidase"/>
    <property type="match status" value="1"/>
</dbReference>
<dbReference type="Gene3D" id="2.30.30.40">
    <property type="entry name" value="SH3 Domains"/>
    <property type="match status" value="1"/>
</dbReference>
<dbReference type="RefSeq" id="WP_259857731.1">
    <property type="nucleotide sequence ID" value="NZ_CP073720.1"/>
</dbReference>
<protein>
    <submittedName>
        <fullName evidence="3">Peptidoglycan DD-metalloendopeptidase family protein</fullName>
    </submittedName>
</protein>
<dbReference type="InterPro" id="IPR016047">
    <property type="entry name" value="M23ase_b-sheet_dom"/>
</dbReference>
<keyword evidence="1" id="KW-0732">Signal</keyword>
<evidence type="ECO:0000259" key="2">
    <source>
        <dbReference type="Pfam" id="PF01551"/>
    </source>
</evidence>
<evidence type="ECO:0000256" key="1">
    <source>
        <dbReference type="SAM" id="SignalP"/>
    </source>
</evidence>
<dbReference type="InterPro" id="IPR011055">
    <property type="entry name" value="Dup_hybrid_motif"/>
</dbReference>
<feature type="chain" id="PRO_5045189508" evidence="1">
    <location>
        <begin position="35"/>
        <end position="416"/>
    </location>
</feature>
<evidence type="ECO:0000313" key="3">
    <source>
        <dbReference type="EMBL" id="UWP79973.1"/>
    </source>
</evidence>
<gene>
    <name evidence="3" type="ORF">Dfulv_33060</name>
</gene>
<reference evidence="3" key="2">
    <citation type="submission" date="2022-09" db="EMBL/GenBank/DDBJ databases">
        <title>Biosynthetic gene clusters of Dactylosporangioum fulvum.</title>
        <authorList>
            <person name="Caradec T."/>
        </authorList>
    </citation>
    <scope>NUCLEOTIDE SEQUENCE</scope>
    <source>
        <strain evidence="3">NRRL B-16292</strain>
    </source>
</reference>
<keyword evidence="4" id="KW-1185">Reference proteome</keyword>
<organism evidence="3 4">
    <name type="scientific">Dactylosporangium fulvum</name>
    <dbReference type="NCBI Taxonomy" id="53359"/>
    <lineage>
        <taxon>Bacteria</taxon>
        <taxon>Bacillati</taxon>
        <taxon>Actinomycetota</taxon>
        <taxon>Actinomycetes</taxon>
        <taxon>Micromonosporales</taxon>
        <taxon>Micromonosporaceae</taxon>
        <taxon>Dactylosporangium</taxon>
    </lineage>
</organism>
<sequence>MSAYPSVARRAFAAATITLLAALFGATSAGTSAAARPAVSEDSLYETVSAAILQRAHVGRAQATAAGRHTRVDVQRQAGDWAFGSAVLTTPAQPDQYPTGRMFLAHRTGRGWQAALDGTTEFTALASQAPATIVSARERQLLSPAAVTLLPTADTTYNTGLRLPFALGQSWRLTGGPHGWNGSDTPYSSIDLNGGDYRVLAAGSGNAYLMCDGNSSGQYGGWVRVYHGSGYTTDYYHLWSPVNYNGGAVAEGDFLGNTGRDVSCGGNALYRHVHWGILKGETYVAVNTRSAGGWVFIDGPEPYAGYALHGSTEVDAGNEPADVGGLLYNYGALKSNQGIVDANNDTSINKRSGPGTDYAIVGSVSDGTTITISCWRNGTSLTGRWGPSVVWDKLTDGTWVSDAFVYTGTDTVGSNC</sequence>
<dbReference type="EMBL" id="CP073720">
    <property type="protein sequence ID" value="UWP79973.1"/>
    <property type="molecule type" value="Genomic_DNA"/>
</dbReference>
<feature type="domain" description="M23ase beta-sheet core" evidence="2">
    <location>
        <begin position="191"/>
        <end position="284"/>
    </location>
</feature>
<dbReference type="Proteomes" id="UP001059617">
    <property type="component" value="Chromosome"/>
</dbReference>